<name>A0A1S2VC74_9BACT</name>
<organism evidence="1 2">
    <name type="scientific">Arsenicibacter rosenii</name>
    <dbReference type="NCBI Taxonomy" id="1750698"/>
    <lineage>
        <taxon>Bacteria</taxon>
        <taxon>Pseudomonadati</taxon>
        <taxon>Bacteroidota</taxon>
        <taxon>Cytophagia</taxon>
        <taxon>Cytophagales</taxon>
        <taxon>Spirosomataceae</taxon>
        <taxon>Arsenicibacter</taxon>
    </lineage>
</organism>
<dbReference type="EMBL" id="MORL01000032">
    <property type="protein sequence ID" value="OIN55915.1"/>
    <property type="molecule type" value="Genomic_DNA"/>
</dbReference>
<gene>
    <name evidence="1" type="ORF">BLX24_27580</name>
</gene>
<evidence type="ECO:0000313" key="2">
    <source>
        <dbReference type="Proteomes" id="UP000181790"/>
    </source>
</evidence>
<protein>
    <submittedName>
        <fullName evidence="1">Uncharacterized protein</fullName>
    </submittedName>
</protein>
<keyword evidence="2" id="KW-1185">Reference proteome</keyword>
<dbReference type="AlphaFoldDB" id="A0A1S2VC74"/>
<dbReference type="Proteomes" id="UP000181790">
    <property type="component" value="Unassembled WGS sequence"/>
</dbReference>
<reference evidence="1 2" key="1">
    <citation type="submission" date="2016-10" db="EMBL/GenBank/DDBJ databases">
        <title>Arsenicibacter rosenii gen. nov., sp. nov., an efficient arsenic-methylating bacterium isolated from an arsenic-contaminated paddy soil.</title>
        <authorList>
            <person name="Huang K."/>
        </authorList>
    </citation>
    <scope>NUCLEOTIDE SEQUENCE [LARGE SCALE GENOMIC DNA]</scope>
    <source>
        <strain evidence="1 2">SM-1</strain>
    </source>
</reference>
<sequence length="157" mass="17020">MATRYGQIQIANSELFSQHPNGFGISPYLQEKLVFPGQLEVYDQAAEVAQILLGLVIASSQIYRLTNHYGAAIEADLDQPVATSQAPTGIVYLQADGAMLLTDDGYKENKLSRIVKATDLKQSPVADRGGYIKSSLFTAHLGTATDFAAKFWGHLDA</sequence>
<comment type="caution">
    <text evidence="1">The sequence shown here is derived from an EMBL/GenBank/DDBJ whole genome shotgun (WGS) entry which is preliminary data.</text>
</comment>
<proteinExistence type="predicted"/>
<evidence type="ECO:0000313" key="1">
    <source>
        <dbReference type="EMBL" id="OIN55915.1"/>
    </source>
</evidence>
<accession>A0A1S2VC74</accession>